<keyword evidence="1 4" id="KW-0489">Methyltransferase</keyword>
<keyword evidence="5" id="KW-1185">Reference proteome</keyword>
<organism evidence="4 5">
    <name type="scientific">Candidatus Manganitrophus noduliformans</name>
    <dbReference type="NCBI Taxonomy" id="2606439"/>
    <lineage>
        <taxon>Bacteria</taxon>
        <taxon>Pseudomonadati</taxon>
        <taxon>Nitrospirota</taxon>
        <taxon>Nitrospiria</taxon>
        <taxon>Candidatus Troglogloeales</taxon>
        <taxon>Candidatus Manganitrophaceae</taxon>
        <taxon>Candidatus Manganitrophus</taxon>
    </lineage>
</organism>
<dbReference type="Pfam" id="PF13489">
    <property type="entry name" value="Methyltransf_23"/>
    <property type="match status" value="1"/>
</dbReference>
<evidence type="ECO:0000256" key="3">
    <source>
        <dbReference type="ARBA" id="ARBA00022691"/>
    </source>
</evidence>
<dbReference type="EMBL" id="VTOW01000002">
    <property type="protein sequence ID" value="NKE71092.1"/>
    <property type="molecule type" value="Genomic_DNA"/>
</dbReference>
<dbReference type="PANTHER" id="PTHR43464:SF19">
    <property type="entry name" value="UBIQUINONE BIOSYNTHESIS O-METHYLTRANSFERASE, MITOCHONDRIAL"/>
    <property type="match status" value="1"/>
</dbReference>
<dbReference type="GO" id="GO:0008168">
    <property type="term" value="F:methyltransferase activity"/>
    <property type="evidence" value="ECO:0007669"/>
    <property type="project" value="UniProtKB-KW"/>
</dbReference>
<dbReference type="PANTHER" id="PTHR43464">
    <property type="entry name" value="METHYLTRANSFERASE"/>
    <property type="match status" value="1"/>
</dbReference>
<accession>A0A7X6DPW0</accession>
<keyword evidence="3" id="KW-0949">S-adenosyl-L-methionine</keyword>
<dbReference type="CDD" id="cd02440">
    <property type="entry name" value="AdoMet_MTases"/>
    <property type="match status" value="1"/>
</dbReference>
<gene>
    <name evidence="4" type="ORF">MNODULE_10130</name>
</gene>
<keyword evidence="2 4" id="KW-0808">Transferase</keyword>
<evidence type="ECO:0000313" key="4">
    <source>
        <dbReference type="EMBL" id="NKE71092.1"/>
    </source>
</evidence>
<reference evidence="4 5" key="1">
    <citation type="journal article" date="2020" name="Nature">
        <title>Bacterial chemolithoautotrophy via manganese oxidation.</title>
        <authorList>
            <person name="Yu H."/>
            <person name="Leadbetter J.R."/>
        </authorList>
    </citation>
    <scope>NUCLEOTIDE SEQUENCE [LARGE SCALE GENOMIC DNA]</scope>
    <source>
        <strain evidence="4 5">Mn-1</strain>
    </source>
</reference>
<dbReference type="InterPro" id="IPR029063">
    <property type="entry name" value="SAM-dependent_MTases_sf"/>
</dbReference>
<dbReference type="Gene3D" id="3.40.50.150">
    <property type="entry name" value="Vaccinia Virus protein VP39"/>
    <property type="match status" value="1"/>
</dbReference>
<evidence type="ECO:0000256" key="1">
    <source>
        <dbReference type="ARBA" id="ARBA00022603"/>
    </source>
</evidence>
<comment type="caution">
    <text evidence="4">The sequence shown here is derived from an EMBL/GenBank/DDBJ whole genome shotgun (WGS) entry which is preliminary data.</text>
</comment>
<proteinExistence type="predicted"/>
<dbReference type="GO" id="GO:0032259">
    <property type="term" value="P:methylation"/>
    <property type="evidence" value="ECO:0007669"/>
    <property type="project" value="UniProtKB-KW"/>
</dbReference>
<sequence length="274" mass="31434">MGHPTEIALGERFEFGENWSRFLAVLDEARIEEAERSLKRMLGLERLSGKRFLDIGSGSGLFSLAARRMGATVHSFDFDPKSVACTQELKRRYCPQEAAWSIEKGSVLDRDYLQSLGKFDVVYSWGVLHHTGAMWQALENAAALVADGGFLFISIYNDQLYKSVLWRKVKQFYCSGPLGKGLTVGFFIPYFVLRGAIFDLLCLKNPLKRYSNYKKERGMARWTDWFDWLGGYPFEVAKPEEIFNFYHQRGYRLQKLKTCGAGLGCNEFVFTKEE</sequence>
<protein>
    <submittedName>
        <fullName evidence="4">Class I SAM-dependent methyltransferase</fullName>
    </submittedName>
</protein>
<evidence type="ECO:0000256" key="2">
    <source>
        <dbReference type="ARBA" id="ARBA00022679"/>
    </source>
</evidence>
<name>A0A7X6DPW0_9BACT</name>
<evidence type="ECO:0000313" key="5">
    <source>
        <dbReference type="Proteomes" id="UP000534783"/>
    </source>
</evidence>
<dbReference type="AlphaFoldDB" id="A0A7X6DPW0"/>
<dbReference type="SUPFAM" id="SSF53335">
    <property type="entry name" value="S-adenosyl-L-methionine-dependent methyltransferases"/>
    <property type="match status" value="1"/>
</dbReference>
<dbReference type="Proteomes" id="UP000534783">
    <property type="component" value="Unassembled WGS sequence"/>
</dbReference>